<sequence>MSDRLKDLQLAVSAVRQSVEPVRFDAAFLVLSLCPESNGQLLRDVKKSDLWSRSIDDKETVEISKPPLFFTSIDELLLKPQWRIKPPSSAYYFHNIDWLSSEEEKHEVVEMWRLASRLLKLLGSVADHCVNKSNDIELVFLHQEKLVVGSFFTSEDLVRIDCLDRLESDFLKSDTHRDKKIQIFKSVLVERYKGRGRVELGELLKNFSNIFKNLENGYDLFVSEFSFENVKSEVERDKLEFTTRLNKVFSDIQNQLLAVPAALLLVGSQMEKLDPVEWALKNVVIWLGAVVFSILMELLIRNQRNTLQAVKNEMNLQESIFKEHHMAVYDKFKDVYVDLYGRFRHQRNLLWFIRCLVGGALGFTTSMLFVYSTEISVSLAVLIGIGVSLIPIALAVMTSDLRSLRKNQV</sequence>
<keyword evidence="1" id="KW-0472">Membrane</keyword>
<keyword evidence="1" id="KW-1133">Transmembrane helix</keyword>
<reference evidence="2 3" key="1">
    <citation type="submission" date="2016-10" db="EMBL/GenBank/DDBJ databases">
        <authorList>
            <person name="de Groot N.N."/>
        </authorList>
    </citation>
    <scope>NUCLEOTIDE SEQUENCE [LARGE SCALE GENOMIC DNA]</scope>
    <source>
        <strain evidence="2 3">558</strain>
    </source>
</reference>
<name>A0A1H8KTX6_9GAMM</name>
<feature type="transmembrane region" description="Helical" evidence="1">
    <location>
        <begin position="349"/>
        <end position="371"/>
    </location>
</feature>
<organism evidence="2 3">
    <name type="scientific">Vreelandella aquamarina</name>
    <dbReference type="NCBI Taxonomy" id="77097"/>
    <lineage>
        <taxon>Bacteria</taxon>
        <taxon>Pseudomonadati</taxon>
        <taxon>Pseudomonadota</taxon>
        <taxon>Gammaproteobacteria</taxon>
        <taxon>Oceanospirillales</taxon>
        <taxon>Halomonadaceae</taxon>
        <taxon>Vreelandella</taxon>
    </lineage>
</organism>
<dbReference type="STRING" id="77097.SAMN04490369_103428"/>
<proteinExistence type="predicted"/>
<dbReference type="Proteomes" id="UP000199493">
    <property type="component" value="Unassembled WGS sequence"/>
</dbReference>
<feature type="transmembrane region" description="Helical" evidence="1">
    <location>
        <begin position="278"/>
        <end position="300"/>
    </location>
</feature>
<gene>
    <name evidence="2" type="ORF">SAMN04490369_103428</name>
</gene>
<dbReference type="EMBL" id="FODB01000034">
    <property type="protein sequence ID" value="SEN96343.1"/>
    <property type="molecule type" value="Genomic_DNA"/>
</dbReference>
<keyword evidence="1" id="KW-0812">Transmembrane</keyword>
<feature type="transmembrane region" description="Helical" evidence="1">
    <location>
        <begin position="377"/>
        <end position="397"/>
    </location>
</feature>
<accession>A0A1H8KTX6</accession>
<protein>
    <submittedName>
        <fullName evidence="2">Uncharacterized protein</fullName>
    </submittedName>
</protein>
<evidence type="ECO:0000313" key="3">
    <source>
        <dbReference type="Proteomes" id="UP000199493"/>
    </source>
</evidence>
<evidence type="ECO:0000313" key="2">
    <source>
        <dbReference type="EMBL" id="SEN96343.1"/>
    </source>
</evidence>
<dbReference type="AlphaFoldDB" id="A0A1H8KTX6"/>
<evidence type="ECO:0000256" key="1">
    <source>
        <dbReference type="SAM" id="Phobius"/>
    </source>
</evidence>